<keyword evidence="3" id="KW-1185">Reference proteome</keyword>
<sequence length="106" mass="11894">MLNPLIFGYLRVPDDMSDEEAKNKQDDLNSYAETNGYRLVAVFHEYGTGAQTAFAELIQAVERAEAKHVVVPTYRELALNRSLQEAMLTYLSYVTGAELISLDECS</sequence>
<evidence type="ECO:0000313" key="3">
    <source>
        <dbReference type="Proteomes" id="UP000004217"/>
    </source>
</evidence>
<comment type="caution">
    <text evidence="2">The sequence shown here is derived from an EMBL/GenBank/DDBJ whole genome shotgun (WGS) entry which is preliminary data.</text>
</comment>
<protein>
    <recommendedName>
        <fullName evidence="1">Resolvase/invertase-type recombinase catalytic domain-containing protein</fullName>
    </recommendedName>
</protein>
<organism evidence="2 3">
    <name type="scientific">Streptomyces zinciresistens K42</name>
    <dbReference type="NCBI Taxonomy" id="700597"/>
    <lineage>
        <taxon>Bacteria</taxon>
        <taxon>Bacillati</taxon>
        <taxon>Actinomycetota</taxon>
        <taxon>Actinomycetes</taxon>
        <taxon>Kitasatosporales</taxon>
        <taxon>Streptomycetaceae</taxon>
        <taxon>Streptomyces</taxon>
    </lineage>
</organism>
<evidence type="ECO:0000313" key="2">
    <source>
        <dbReference type="EMBL" id="EGX58638.1"/>
    </source>
</evidence>
<dbReference type="AlphaFoldDB" id="G2GCX5"/>
<evidence type="ECO:0000259" key="1">
    <source>
        <dbReference type="Pfam" id="PF00239"/>
    </source>
</evidence>
<feature type="domain" description="Resolvase/invertase-type recombinase catalytic" evidence="1">
    <location>
        <begin position="6"/>
        <end position="103"/>
    </location>
</feature>
<dbReference type="Gene3D" id="3.40.50.1390">
    <property type="entry name" value="Resolvase, N-terminal catalytic domain"/>
    <property type="match status" value="1"/>
</dbReference>
<dbReference type="Pfam" id="PF00239">
    <property type="entry name" value="Resolvase"/>
    <property type="match status" value="1"/>
</dbReference>
<dbReference type="InterPro" id="IPR036162">
    <property type="entry name" value="Resolvase-like_N_sf"/>
</dbReference>
<dbReference type="EMBL" id="AGBF01000049">
    <property type="protein sequence ID" value="EGX58638.1"/>
    <property type="molecule type" value="Genomic_DNA"/>
</dbReference>
<name>G2GCX5_9ACTN</name>
<dbReference type="PATRIC" id="fig|700597.3.peg.3285"/>
<dbReference type="GO" id="GO:0000150">
    <property type="term" value="F:DNA strand exchange activity"/>
    <property type="evidence" value="ECO:0007669"/>
    <property type="project" value="InterPro"/>
</dbReference>
<dbReference type="GO" id="GO:0003677">
    <property type="term" value="F:DNA binding"/>
    <property type="evidence" value="ECO:0007669"/>
    <property type="project" value="InterPro"/>
</dbReference>
<accession>G2GCX5</accession>
<reference evidence="2 3" key="1">
    <citation type="submission" date="2011-08" db="EMBL/GenBank/DDBJ databases">
        <authorList>
            <person name="Lin Y."/>
            <person name="Hao X."/>
            <person name="Johnstone L."/>
            <person name="Miller S.J."/>
            <person name="Wei G."/>
            <person name="Rensing C."/>
        </authorList>
    </citation>
    <scope>NUCLEOTIDE SEQUENCE [LARGE SCALE GENOMIC DNA]</scope>
    <source>
        <strain evidence="2 3">K42</strain>
    </source>
</reference>
<dbReference type="RefSeq" id="WP_007496394.1">
    <property type="nucleotide sequence ID" value="NZ_AGBF01000049.1"/>
</dbReference>
<dbReference type="Proteomes" id="UP000004217">
    <property type="component" value="Unassembled WGS sequence"/>
</dbReference>
<dbReference type="InterPro" id="IPR006119">
    <property type="entry name" value="Resolv_N"/>
</dbReference>
<proteinExistence type="predicted"/>
<gene>
    <name evidence="2" type="ORF">SZN_16760</name>
</gene>